<dbReference type="EMBL" id="MJBS01000041">
    <property type="protein sequence ID" value="OHE98871.1"/>
    <property type="molecule type" value="Genomic_DNA"/>
</dbReference>
<reference evidence="2 3" key="1">
    <citation type="submission" date="2016-09" db="EMBL/GenBank/DDBJ databases">
        <authorList>
            <person name="Capua I."/>
            <person name="De Benedictis P."/>
            <person name="Joannis T."/>
            <person name="Lombin L.H."/>
            <person name="Cattoli G."/>
        </authorList>
    </citation>
    <scope>NUCLEOTIDE SEQUENCE [LARGE SCALE GENOMIC DNA]</scope>
    <source>
        <strain evidence="2 3">IMI 309357</strain>
    </source>
</reference>
<proteinExistence type="predicted"/>
<dbReference type="RefSeq" id="XP_022476020.1">
    <property type="nucleotide sequence ID" value="XM_022617409.1"/>
</dbReference>
<gene>
    <name evidence="2" type="ORF">CORC01_05767</name>
</gene>
<organism evidence="2 3">
    <name type="scientific">Colletotrichum orchidophilum</name>
    <dbReference type="NCBI Taxonomy" id="1209926"/>
    <lineage>
        <taxon>Eukaryota</taxon>
        <taxon>Fungi</taxon>
        <taxon>Dikarya</taxon>
        <taxon>Ascomycota</taxon>
        <taxon>Pezizomycotina</taxon>
        <taxon>Sordariomycetes</taxon>
        <taxon>Hypocreomycetidae</taxon>
        <taxon>Glomerellales</taxon>
        <taxon>Glomerellaceae</taxon>
        <taxon>Colletotrichum</taxon>
    </lineage>
</organism>
<feature type="compositionally biased region" description="Polar residues" evidence="1">
    <location>
        <begin position="38"/>
        <end position="47"/>
    </location>
</feature>
<accession>A0A1G4BBW4</accession>
<evidence type="ECO:0000313" key="3">
    <source>
        <dbReference type="Proteomes" id="UP000176998"/>
    </source>
</evidence>
<keyword evidence="3" id="KW-1185">Reference proteome</keyword>
<comment type="caution">
    <text evidence="2">The sequence shown here is derived from an EMBL/GenBank/DDBJ whole genome shotgun (WGS) entry which is preliminary data.</text>
</comment>
<dbReference type="Proteomes" id="UP000176998">
    <property type="component" value="Unassembled WGS sequence"/>
</dbReference>
<dbReference type="GeneID" id="34558919"/>
<evidence type="ECO:0000313" key="2">
    <source>
        <dbReference type="EMBL" id="OHE98871.1"/>
    </source>
</evidence>
<name>A0A1G4BBW4_9PEZI</name>
<sequence>MRLFHRHRNKKNSPVPDREDLISPFNSSAPLPPIRNFSYPNTALQSPTAPPISSAAHLPPTAFREAQKTSTLSRDTEPPFYWASSYKPIRAKVTTTSADSRSSILNTAPETFGYG</sequence>
<feature type="region of interest" description="Disordered" evidence="1">
    <location>
        <begin position="1"/>
        <end position="79"/>
    </location>
</feature>
<feature type="compositionally biased region" description="Basic residues" evidence="1">
    <location>
        <begin position="1"/>
        <end position="11"/>
    </location>
</feature>
<evidence type="ECO:0000256" key="1">
    <source>
        <dbReference type="SAM" id="MobiDB-lite"/>
    </source>
</evidence>
<dbReference type="AlphaFoldDB" id="A0A1G4BBW4"/>
<protein>
    <submittedName>
        <fullName evidence="2">Uncharacterized protein</fullName>
    </submittedName>
</protein>